<sequence length="68" mass="7385">MHLETEGQGGTVLLNVQRSSFCSISLLNDVPHINVNATEQISTALESESPVRNSEIQIHIGISRSTPK</sequence>
<evidence type="ECO:0000313" key="1">
    <source>
        <dbReference type="EMBL" id="PIC13060.1"/>
    </source>
</evidence>
<reference evidence="2" key="1">
    <citation type="submission" date="2017-10" db="EMBL/GenBank/DDBJ databases">
        <title>Rapid genome shrinkage in a self-fertile nematode reveals novel sperm competition proteins.</title>
        <authorList>
            <person name="Yin D."/>
            <person name="Schwarz E.M."/>
            <person name="Thomas C.G."/>
            <person name="Felde R.L."/>
            <person name="Korf I.F."/>
            <person name="Cutter A.D."/>
            <person name="Schartner C.M."/>
            <person name="Ralston E.J."/>
            <person name="Meyer B.J."/>
            <person name="Haag E.S."/>
        </authorList>
    </citation>
    <scope>NUCLEOTIDE SEQUENCE [LARGE SCALE GENOMIC DNA]</scope>
    <source>
        <strain evidence="2">JU1422</strain>
    </source>
</reference>
<evidence type="ECO:0000313" key="2">
    <source>
        <dbReference type="Proteomes" id="UP000230233"/>
    </source>
</evidence>
<organism evidence="1 2">
    <name type="scientific">Caenorhabditis nigoni</name>
    <dbReference type="NCBI Taxonomy" id="1611254"/>
    <lineage>
        <taxon>Eukaryota</taxon>
        <taxon>Metazoa</taxon>
        <taxon>Ecdysozoa</taxon>
        <taxon>Nematoda</taxon>
        <taxon>Chromadorea</taxon>
        <taxon>Rhabditida</taxon>
        <taxon>Rhabditina</taxon>
        <taxon>Rhabditomorpha</taxon>
        <taxon>Rhabditoidea</taxon>
        <taxon>Rhabditidae</taxon>
        <taxon>Peloderinae</taxon>
        <taxon>Caenorhabditis</taxon>
    </lineage>
</organism>
<accession>A0A2G5SDD5</accession>
<dbReference type="EMBL" id="PDUG01000015">
    <property type="protein sequence ID" value="PIC13060.1"/>
    <property type="molecule type" value="Genomic_DNA"/>
</dbReference>
<comment type="caution">
    <text evidence="1">The sequence shown here is derived from an EMBL/GenBank/DDBJ whole genome shotgun (WGS) entry which is preliminary data.</text>
</comment>
<protein>
    <submittedName>
        <fullName evidence="1">Uncharacterized protein</fullName>
    </submittedName>
</protein>
<gene>
    <name evidence="1" type="ORF">B9Z55_027951</name>
</gene>
<name>A0A2G5SDD5_9PELO</name>
<keyword evidence="2" id="KW-1185">Reference proteome</keyword>
<proteinExistence type="predicted"/>
<dbReference type="Proteomes" id="UP000230233">
    <property type="component" value="Unassembled WGS sequence"/>
</dbReference>
<dbReference type="AlphaFoldDB" id="A0A2G5SDD5"/>